<gene>
    <name evidence="4" type="ORF">C8N40_10421</name>
</gene>
<keyword evidence="2" id="KW-0479">Metal-binding</keyword>
<comment type="caution">
    <text evidence="4">The sequence shown here is derived from an EMBL/GenBank/DDBJ whole genome shotgun (WGS) entry which is preliminary data.</text>
</comment>
<keyword evidence="5" id="KW-1185">Reference proteome</keyword>
<dbReference type="Pfam" id="PF02630">
    <property type="entry name" value="SCO1-SenC"/>
    <property type="match status" value="1"/>
</dbReference>
<dbReference type="Gene3D" id="3.40.30.10">
    <property type="entry name" value="Glutaredoxin"/>
    <property type="match status" value="1"/>
</dbReference>
<name>A0A2T5YJ05_9BACT</name>
<keyword evidence="3" id="KW-1015">Disulfide bond</keyword>
<comment type="similarity">
    <text evidence="1">Belongs to the SCO1/2 family.</text>
</comment>
<evidence type="ECO:0000256" key="2">
    <source>
        <dbReference type="PIRSR" id="PIRSR603782-1"/>
    </source>
</evidence>
<keyword evidence="2" id="KW-0186">Copper</keyword>
<dbReference type="OrthoDB" id="9811998at2"/>
<evidence type="ECO:0000256" key="1">
    <source>
        <dbReference type="ARBA" id="ARBA00010996"/>
    </source>
</evidence>
<reference evidence="4 5" key="1">
    <citation type="submission" date="2018-04" db="EMBL/GenBank/DDBJ databases">
        <title>Genomic Encyclopedia of Archaeal and Bacterial Type Strains, Phase II (KMG-II): from individual species to whole genera.</title>
        <authorList>
            <person name="Goeker M."/>
        </authorList>
    </citation>
    <scope>NUCLEOTIDE SEQUENCE [LARGE SCALE GENOMIC DNA]</scope>
    <source>
        <strain evidence="4 5">DSM 100162</strain>
    </source>
</reference>
<dbReference type="Proteomes" id="UP000244225">
    <property type="component" value="Unassembled WGS sequence"/>
</dbReference>
<feature type="binding site" evidence="2">
    <location>
        <position position="91"/>
    </location>
    <ligand>
        <name>Cu cation</name>
        <dbReference type="ChEBI" id="CHEBI:23378"/>
    </ligand>
</feature>
<dbReference type="RefSeq" id="WP_108211426.1">
    <property type="nucleotide sequence ID" value="NZ_QBKI01000004.1"/>
</dbReference>
<feature type="disulfide bond" description="Redox-active" evidence="3">
    <location>
        <begin position="91"/>
        <end position="95"/>
    </location>
</feature>
<evidence type="ECO:0000313" key="4">
    <source>
        <dbReference type="EMBL" id="PTX19291.1"/>
    </source>
</evidence>
<evidence type="ECO:0000313" key="5">
    <source>
        <dbReference type="Proteomes" id="UP000244225"/>
    </source>
</evidence>
<sequence length="219" mass="24646">MKPIKALILGLLLLVPILVFVFISVFGTHHFSLKTYYPKLDREGDVVYDAAGDTVFQQVPSFKLEKLSGGSITQQDLDGTVYVAHFTGTACERECQTILSQFVRVQEAFANIEQVKLVTFAMQDSAGTNDGLKQLAKEYKPLEAKWYVLTGDTAEVAALAVGFKEPYKKQEDRYMPSNRLVLVDKEKKVRGVYLGTDPEDVDRLVLEINVLLDEYSKRK</sequence>
<dbReference type="InterPro" id="IPR036249">
    <property type="entry name" value="Thioredoxin-like_sf"/>
</dbReference>
<protein>
    <submittedName>
        <fullName evidence="4">Protein SCO1/2</fullName>
    </submittedName>
</protein>
<accession>A0A2T5YJ05</accession>
<proteinExistence type="inferred from homology"/>
<feature type="binding site" evidence="2">
    <location>
        <position position="95"/>
    </location>
    <ligand>
        <name>Cu cation</name>
        <dbReference type="ChEBI" id="CHEBI:23378"/>
    </ligand>
</feature>
<dbReference type="GO" id="GO:0046872">
    <property type="term" value="F:metal ion binding"/>
    <property type="evidence" value="ECO:0007669"/>
    <property type="project" value="UniProtKB-KW"/>
</dbReference>
<dbReference type="AlphaFoldDB" id="A0A2T5YJ05"/>
<organism evidence="4 5">
    <name type="scientific">Pontibacter mucosus</name>
    <dbReference type="NCBI Taxonomy" id="1649266"/>
    <lineage>
        <taxon>Bacteria</taxon>
        <taxon>Pseudomonadati</taxon>
        <taxon>Bacteroidota</taxon>
        <taxon>Cytophagia</taxon>
        <taxon>Cytophagales</taxon>
        <taxon>Hymenobacteraceae</taxon>
        <taxon>Pontibacter</taxon>
    </lineage>
</organism>
<dbReference type="EMBL" id="QBKI01000004">
    <property type="protein sequence ID" value="PTX19291.1"/>
    <property type="molecule type" value="Genomic_DNA"/>
</dbReference>
<evidence type="ECO:0000256" key="3">
    <source>
        <dbReference type="PIRSR" id="PIRSR603782-2"/>
    </source>
</evidence>
<dbReference type="SUPFAM" id="SSF52833">
    <property type="entry name" value="Thioredoxin-like"/>
    <property type="match status" value="1"/>
</dbReference>
<dbReference type="InterPro" id="IPR003782">
    <property type="entry name" value="SCO1/SenC"/>
</dbReference>